<dbReference type="InterPro" id="IPR003661">
    <property type="entry name" value="HisK_dim/P_dom"/>
</dbReference>
<dbReference type="InterPro" id="IPR004358">
    <property type="entry name" value="Sig_transdc_His_kin-like_C"/>
</dbReference>
<dbReference type="Pfam" id="PF02518">
    <property type="entry name" value="HATPase_c"/>
    <property type="match status" value="1"/>
</dbReference>
<dbReference type="InterPro" id="IPR035965">
    <property type="entry name" value="PAS-like_dom_sf"/>
</dbReference>
<dbReference type="GO" id="GO:0000155">
    <property type="term" value="F:phosphorelay sensor kinase activity"/>
    <property type="evidence" value="ECO:0007669"/>
    <property type="project" value="InterPro"/>
</dbReference>
<gene>
    <name evidence="5" type="ORF">SAMN00790413_06401</name>
</gene>
<dbReference type="RefSeq" id="WP_084051218.1">
    <property type="nucleotide sequence ID" value="NZ_FWWU01000010.1"/>
</dbReference>
<dbReference type="Gene3D" id="3.30.565.10">
    <property type="entry name" value="Histidine kinase-like ATPase, C-terminal domain"/>
    <property type="match status" value="1"/>
</dbReference>
<feature type="domain" description="Histidine kinase" evidence="4">
    <location>
        <begin position="386"/>
        <end position="598"/>
    </location>
</feature>
<dbReference type="InterPro" id="IPR036890">
    <property type="entry name" value="HATPase_C_sf"/>
</dbReference>
<dbReference type="SUPFAM" id="SSF47384">
    <property type="entry name" value="Homodimeric domain of signal transducing histidine kinase"/>
    <property type="match status" value="1"/>
</dbReference>
<dbReference type="PRINTS" id="PR00344">
    <property type="entry name" value="BCTRLSENSOR"/>
</dbReference>
<dbReference type="SUPFAM" id="SSF55874">
    <property type="entry name" value="ATPase domain of HSP90 chaperone/DNA topoisomerase II/histidine kinase"/>
    <property type="match status" value="1"/>
</dbReference>
<dbReference type="Proteomes" id="UP000192582">
    <property type="component" value="Unassembled WGS sequence"/>
</dbReference>
<keyword evidence="3" id="KW-0597">Phosphoprotein</keyword>
<dbReference type="PANTHER" id="PTHR43065:SF42">
    <property type="entry name" value="TWO-COMPONENT SENSOR PPRA"/>
    <property type="match status" value="1"/>
</dbReference>
<evidence type="ECO:0000313" key="5">
    <source>
        <dbReference type="EMBL" id="SMB97190.1"/>
    </source>
</evidence>
<dbReference type="PANTHER" id="PTHR43065">
    <property type="entry name" value="SENSOR HISTIDINE KINASE"/>
    <property type="match status" value="1"/>
</dbReference>
<comment type="catalytic activity">
    <reaction evidence="1">
        <text>ATP + protein L-histidine = ADP + protein N-phospho-L-histidine.</text>
        <dbReference type="EC" id="2.7.13.3"/>
    </reaction>
</comment>
<dbReference type="InterPro" id="IPR036097">
    <property type="entry name" value="HisK_dim/P_sf"/>
</dbReference>
<protein>
    <recommendedName>
        <fullName evidence="2">histidine kinase</fullName>
        <ecNumber evidence="2">2.7.13.3</ecNumber>
    </recommendedName>
</protein>
<dbReference type="Pfam" id="PF00512">
    <property type="entry name" value="HisKA"/>
    <property type="match status" value="1"/>
</dbReference>
<dbReference type="CDD" id="cd00082">
    <property type="entry name" value="HisKA"/>
    <property type="match status" value="1"/>
</dbReference>
<evidence type="ECO:0000256" key="2">
    <source>
        <dbReference type="ARBA" id="ARBA00012438"/>
    </source>
</evidence>
<dbReference type="InterPro" id="IPR003594">
    <property type="entry name" value="HATPase_dom"/>
</dbReference>
<evidence type="ECO:0000256" key="1">
    <source>
        <dbReference type="ARBA" id="ARBA00000085"/>
    </source>
</evidence>
<dbReference type="Gene3D" id="1.10.287.130">
    <property type="match status" value="1"/>
</dbReference>
<dbReference type="EMBL" id="FWWU01000010">
    <property type="protein sequence ID" value="SMB97190.1"/>
    <property type="molecule type" value="Genomic_DNA"/>
</dbReference>
<organism evidence="5 6">
    <name type="scientific">Deinococcus hopiensis KR-140</name>
    <dbReference type="NCBI Taxonomy" id="695939"/>
    <lineage>
        <taxon>Bacteria</taxon>
        <taxon>Thermotogati</taxon>
        <taxon>Deinococcota</taxon>
        <taxon>Deinococci</taxon>
        <taxon>Deinococcales</taxon>
        <taxon>Deinococcaceae</taxon>
        <taxon>Deinococcus</taxon>
    </lineage>
</organism>
<proteinExistence type="predicted"/>
<dbReference type="AlphaFoldDB" id="A0A1W1VVC6"/>
<sequence>MVAGLGSWALLEDRRAELRESFDLDARVLHRVLSQRMEQQETVLNAVESLAAQGVERRTLGGYVKALIRPYPQITAVEQCTSAGCEALTPLPGTLPVLPFTPGGSSRVRWPAGTGTRYALERGRIRVWVEARALLPGADLPPEPMTVRIYRPESRSVLAQREGGGRPAALTFLVEKQLGTPLEPFPILFQREYSWNVWPWTTFLTWWAFTALGAWTLARGLTARRRAEQALLDERRRAQGIVQASTDGIVVLDPQGTVMQANPAAHRILSGLRVGEDVRQVARFRATLAQAPLNTARFWQGQEGPTLPDGTALQRGLERVLIGGSLTPLLGERDQLLGRVLTVREVGPLQQRLLAQLDAGERRIREHEALLAHVSRLSTLGEMSAGLAHELNQPLTAIVSYGQAGMRLLGEEEPDLAPVRQSVHNMVLQAQRAAEIISRLRTLVRRAPAQRVKVDVVQAAQNILTLCQADLNRLGVTVETQFPATALVEADPVQVEQIILNLIRNALEAMAGLPEPRLFLGLTPAAGRWILTVQDSGHGLSGEILPYLFQPFHTAKRDGLGLGLSLSQTLAQGLGGDLVGENGPTHGARFTLTLPQWTPDDSVA</sequence>
<dbReference type="EC" id="2.7.13.3" evidence="2"/>
<dbReference type="SUPFAM" id="SSF55785">
    <property type="entry name" value="PYP-like sensor domain (PAS domain)"/>
    <property type="match status" value="1"/>
</dbReference>
<keyword evidence="6" id="KW-1185">Reference proteome</keyword>
<evidence type="ECO:0000259" key="4">
    <source>
        <dbReference type="PROSITE" id="PS50109"/>
    </source>
</evidence>
<evidence type="ECO:0000256" key="3">
    <source>
        <dbReference type="ARBA" id="ARBA00022553"/>
    </source>
</evidence>
<dbReference type="SMART" id="SM00388">
    <property type="entry name" value="HisKA"/>
    <property type="match status" value="1"/>
</dbReference>
<evidence type="ECO:0000313" key="6">
    <source>
        <dbReference type="Proteomes" id="UP000192582"/>
    </source>
</evidence>
<name>A0A1W1VVC6_9DEIO</name>
<dbReference type="Gene3D" id="3.30.450.20">
    <property type="entry name" value="PAS domain"/>
    <property type="match status" value="1"/>
</dbReference>
<dbReference type="InterPro" id="IPR005467">
    <property type="entry name" value="His_kinase_dom"/>
</dbReference>
<reference evidence="5 6" key="1">
    <citation type="submission" date="2017-04" db="EMBL/GenBank/DDBJ databases">
        <authorList>
            <person name="Afonso C.L."/>
            <person name="Miller P.J."/>
            <person name="Scott M.A."/>
            <person name="Spackman E."/>
            <person name="Goraichik I."/>
            <person name="Dimitrov K.M."/>
            <person name="Suarez D.L."/>
            <person name="Swayne D.E."/>
        </authorList>
    </citation>
    <scope>NUCLEOTIDE SEQUENCE [LARGE SCALE GENOMIC DNA]</scope>
    <source>
        <strain evidence="5 6">KR-140</strain>
    </source>
</reference>
<dbReference type="OrthoDB" id="9815750at2"/>
<dbReference type="SMART" id="SM00387">
    <property type="entry name" value="HATPase_c"/>
    <property type="match status" value="1"/>
</dbReference>
<dbReference type="PROSITE" id="PS50109">
    <property type="entry name" value="HIS_KIN"/>
    <property type="match status" value="1"/>
</dbReference>
<dbReference type="STRING" id="695939.SAMN00790413_06401"/>
<accession>A0A1W1VVC6</accession>